<dbReference type="RefSeq" id="WP_160627917.1">
    <property type="nucleotide sequence ID" value="NZ_CP047593.1"/>
</dbReference>
<evidence type="ECO:0000313" key="3">
    <source>
        <dbReference type="Proteomes" id="UP000464954"/>
    </source>
</evidence>
<gene>
    <name evidence="2" type="ORF">GT409_06025</name>
</gene>
<accession>A0A6P1M2G1</accession>
<name>A0A6P1M2G1_9BACT</name>
<evidence type="ECO:0000313" key="2">
    <source>
        <dbReference type="EMBL" id="QHI69019.1"/>
    </source>
</evidence>
<protein>
    <recommendedName>
        <fullName evidence="4">Lipoprotein</fullName>
    </recommendedName>
</protein>
<feature type="chain" id="PRO_5026866943" description="Lipoprotein" evidence="1">
    <location>
        <begin position="19"/>
        <end position="201"/>
    </location>
</feature>
<dbReference type="EMBL" id="CP047593">
    <property type="protein sequence ID" value="QHI69019.1"/>
    <property type="molecule type" value="Genomic_DNA"/>
</dbReference>
<keyword evidence="3" id="KW-1185">Reference proteome</keyword>
<organism evidence="2 3">
    <name type="scientific">Tichowtungia aerotolerans</name>
    <dbReference type="NCBI Taxonomy" id="2697043"/>
    <lineage>
        <taxon>Bacteria</taxon>
        <taxon>Pseudomonadati</taxon>
        <taxon>Kiritimatiellota</taxon>
        <taxon>Tichowtungiia</taxon>
        <taxon>Tichowtungiales</taxon>
        <taxon>Tichowtungiaceae</taxon>
        <taxon>Tichowtungia</taxon>
    </lineage>
</organism>
<dbReference type="AlphaFoldDB" id="A0A6P1M2G1"/>
<feature type="signal peptide" evidence="1">
    <location>
        <begin position="1"/>
        <end position="18"/>
    </location>
</feature>
<reference evidence="2 3" key="1">
    <citation type="submission" date="2020-01" db="EMBL/GenBank/DDBJ databases">
        <title>Ponticoccus aerotolerans gen. nov., sp. nov., an anaerobic bacterium and proposal of Ponticoccusceae fam. nov., Ponticoccusles ord. nov. and Ponticoccuse classis nov. in the phylum Kiritimatiellaeota.</title>
        <authorList>
            <person name="Zhou L.Y."/>
            <person name="Du Z.J."/>
        </authorList>
    </citation>
    <scope>NUCLEOTIDE SEQUENCE [LARGE SCALE GENOMIC DNA]</scope>
    <source>
        <strain evidence="2 3">S-5007</strain>
    </source>
</reference>
<sequence>MKKALFFIESILTAVLFAGCASTPDTPEQHSIENAREHKSLFDDFQKQSAKIVESGGIAAVGIAESRSLEIALSKAKMNARRELAQMLETKIESLQKSFTEETGLAADAEILSQFSSTAKSITSQQIRGSAAKELKYEAGSETITACALMELNPKIILDQFEKEEQLYTRFRASKAYEELDKEIKEYEAYKKEQQGLFSAQ</sequence>
<proteinExistence type="predicted"/>
<dbReference type="Proteomes" id="UP000464954">
    <property type="component" value="Chromosome"/>
</dbReference>
<dbReference type="PROSITE" id="PS51257">
    <property type="entry name" value="PROKAR_LIPOPROTEIN"/>
    <property type="match status" value="1"/>
</dbReference>
<evidence type="ECO:0000256" key="1">
    <source>
        <dbReference type="SAM" id="SignalP"/>
    </source>
</evidence>
<keyword evidence="1" id="KW-0732">Signal</keyword>
<dbReference type="KEGG" id="taer:GT409_06025"/>
<evidence type="ECO:0008006" key="4">
    <source>
        <dbReference type="Google" id="ProtNLM"/>
    </source>
</evidence>